<keyword evidence="4" id="KW-1185">Reference proteome</keyword>
<comment type="caution">
    <text evidence="3">The sequence shown here is derived from an EMBL/GenBank/DDBJ whole genome shotgun (WGS) entry which is preliminary data.</text>
</comment>
<name>A0ABS2RMH5_9ACTN</name>
<evidence type="ECO:0000313" key="3">
    <source>
        <dbReference type="EMBL" id="MBM7799144.1"/>
    </source>
</evidence>
<proteinExistence type="predicted"/>
<protein>
    <recommendedName>
        <fullName evidence="2">LytR/CpsA/Psr regulator C-terminal domain-containing protein</fullName>
    </recommendedName>
</protein>
<dbReference type="RefSeq" id="WP_204917704.1">
    <property type="nucleotide sequence ID" value="NZ_BAAAQP010000004.1"/>
</dbReference>
<sequence>MIGRVFRIVRTPLTLLALLAVLCYGAWWGWQNVIAPTPPPAAKPCVNTSVDKGRLRSSQVTVNIFNGGNKRGLAGDIARAMRAKEFKVAKVSNTEQAVSKTVIIGANAKNPEVLLVKSFFKSASVKADKRADHTVDVLVGNKYAGFNSKAKTSIAVKSQTVCLPASKSPSPAVGG</sequence>
<dbReference type="InterPro" id="IPR027381">
    <property type="entry name" value="LytR/CpsA/Psr_C"/>
</dbReference>
<feature type="domain" description="LytR/CpsA/Psr regulator C-terminal" evidence="2">
    <location>
        <begin position="59"/>
        <end position="143"/>
    </location>
</feature>
<keyword evidence="1" id="KW-0472">Membrane</keyword>
<dbReference type="EMBL" id="JAFBCF010000001">
    <property type="protein sequence ID" value="MBM7799144.1"/>
    <property type="molecule type" value="Genomic_DNA"/>
</dbReference>
<reference evidence="3 4" key="1">
    <citation type="submission" date="2021-01" db="EMBL/GenBank/DDBJ databases">
        <title>Sequencing the genomes of 1000 actinobacteria strains.</title>
        <authorList>
            <person name="Klenk H.-P."/>
        </authorList>
    </citation>
    <scope>NUCLEOTIDE SEQUENCE [LARGE SCALE GENOMIC DNA]</scope>
    <source>
        <strain evidence="3 4">DSM 18662</strain>
    </source>
</reference>
<keyword evidence="1" id="KW-0812">Transmembrane</keyword>
<dbReference type="Proteomes" id="UP000704762">
    <property type="component" value="Unassembled WGS sequence"/>
</dbReference>
<evidence type="ECO:0000313" key="4">
    <source>
        <dbReference type="Proteomes" id="UP000704762"/>
    </source>
</evidence>
<organism evidence="3 4">
    <name type="scientific">Microlunatus panaciterrae</name>
    <dbReference type="NCBI Taxonomy" id="400768"/>
    <lineage>
        <taxon>Bacteria</taxon>
        <taxon>Bacillati</taxon>
        <taxon>Actinomycetota</taxon>
        <taxon>Actinomycetes</taxon>
        <taxon>Propionibacteriales</taxon>
        <taxon>Propionibacteriaceae</taxon>
        <taxon>Microlunatus</taxon>
    </lineage>
</organism>
<dbReference type="Pfam" id="PF13399">
    <property type="entry name" value="LytR_C"/>
    <property type="match status" value="1"/>
</dbReference>
<dbReference type="Gene3D" id="3.30.70.2390">
    <property type="match status" value="1"/>
</dbReference>
<accession>A0ABS2RMH5</accession>
<feature type="transmembrane region" description="Helical" evidence="1">
    <location>
        <begin position="12"/>
        <end position="30"/>
    </location>
</feature>
<evidence type="ECO:0000259" key="2">
    <source>
        <dbReference type="Pfam" id="PF13399"/>
    </source>
</evidence>
<gene>
    <name evidence="3" type="ORF">JOE57_002065</name>
</gene>
<evidence type="ECO:0000256" key="1">
    <source>
        <dbReference type="SAM" id="Phobius"/>
    </source>
</evidence>
<keyword evidence="1" id="KW-1133">Transmembrane helix</keyword>